<dbReference type="AlphaFoldDB" id="A0A964RIZ7"/>
<sequence length="109" mass="12922">MNLYEHFKEYRALTLDIMDEIQKNGNIAPLIEEREEIIKVINSGDFDKEDIKKIGNSLELLKLEEELQLIYKKEKIKVKKQIENIKKARKVNENYNNIGNISRIFNKTV</sequence>
<evidence type="ECO:0000313" key="2">
    <source>
        <dbReference type="Proteomes" id="UP000656077"/>
    </source>
</evidence>
<evidence type="ECO:0000313" key="1">
    <source>
        <dbReference type="EMBL" id="MVX62355.1"/>
    </source>
</evidence>
<gene>
    <name evidence="1" type="ORF">GKZ28_01395</name>
</gene>
<organism evidence="1 2">
    <name type="scientific">Clostridium chromiireducens</name>
    <dbReference type="NCBI Taxonomy" id="225345"/>
    <lineage>
        <taxon>Bacteria</taxon>
        <taxon>Bacillati</taxon>
        <taxon>Bacillota</taxon>
        <taxon>Clostridia</taxon>
        <taxon>Eubacteriales</taxon>
        <taxon>Clostridiaceae</taxon>
        <taxon>Clostridium</taxon>
    </lineage>
</organism>
<comment type="caution">
    <text evidence="1">The sequence shown here is derived from an EMBL/GenBank/DDBJ whole genome shotgun (WGS) entry which is preliminary data.</text>
</comment>
<accession>A0A964RIZ7</accession>
<reference evidence="1" key="1">
    <citation type="submission" date="2019-12" db="EMBL/GenBank/DDBJ databases">
        <title>Microbes associate with the intestines of laboratory mice.</title>
        <authorList>
            <person name="Navarre W."/>
            <person name="Wong E."/>
        </authorList>
    </citation>
    <scope>NUCLEOTIDE SEQUENCE</scope>
    <source>
        <strain evidence="1">NM79_F5</strain>
    </source>
</reference>
<dbReference type="RefSeq" id="WP_160357793.1">
    <property type="nucleotide sequence ID" value="NZ_WSRQ01000002.1"/>
</dbReference>
<proteinExistence type="predicted"/>
<protein>
    <recommendedName>
        <fullName evidence="3">Flagellar protein FliT</fullName>
    </recommendedName>
</protein>
<dbReference type="EMBL" id="WSRQ01000002">
    <property type="protein sequence ID" value="MVX62355.1"/>
    <property type="molecule type" value="Genomic_DNA"/>
</dbReference>
<name>A0A964RIZ7_9CLOT</name>
<dbReference type="Proteomes" id="UP000656077">
    <property type="component" value="Unassembled WGS sequence"/>
</dbReference>
<evidence type="ECO:0008006" key="3">
    <source>
        <dbReference type="Google" id="ProtNLM"/>
    </source>
</evidence>